<dbReference type="Pfam" id="PF04392">
    <property type="entry name" value="ABC_sub_bind"/>
    <property type="match status" value="1"/>
</dbReference>
<accession>A0AAX1TRG9</accession>
<dbReference type="Gene3D" id="3.40.50.2300">
    <property type="match status" value="2"/>
</dbReference>
<dbReference type="PANTHER" id="PTHR35271">
    <property type="entry name" value="ABC TRANSPORTER, SUBSTRATE-BINDING LIPOPROTEIN-RELATED"/>
    <property type="match status" value="1"/>
</dbReference>
<dbReference type="KEGG" id="ful:C4N20_02705"/>
<reference evidence="1 2" key="1">
    <citation type="submission" date="2018-06" db="EMBL/GenBank/DDBJ databases">
        <authorList>
            <consortium name="Pathogen Informatics"/>
            <person name="Doyle S."/>
        </authorList>
    </citation>
    <scope>NUCLEOTIDE SEQUENCE [LARGE SCALE GENOMIC DNA]</scope>
    <source>
        <strain evidence="1 2">NCTC12112</strain>
    </source>
</reference>
<dbReference type="AlphaFoldDB" id="A0AAX1TRG9"/>
<dbReference type="GeneID" id="78453704"/>
<protein>
    <submittedName>
        <fullName evidence="1">ABC-type uncharacterized transport system, periplasmic component</fullName>
    </submittedName>
</protein>
<dbReference type="InterPro" id="IPR028082">
    <property type="entry name" value="Peripla_BP_I"/>
</dbReference>
<evidence type="ECO:0000313" key="1">
    <source>
        <dbReference type="EMBL" id="SQJ09947.1"/>
    </source>
</evidence>
<gene>
    <name evidence="1" type="ORF">NCTC12112_02423</name>
</gene>
<evidence type="ECO:0000313" key="2">
    <source>
        <dbReference type="Proteomes" id="UP000249008"/>
    </source>
</evidence>
<proteinExistence type="predicted"/>
<dbReference type="Proteomes" id="UP000249008">
    <property type="component" value="Chromosome 1"/>
</dbReference>
<organism evidence="1 2">
    <name type="scientific">Fusobacterium ulcerans</name>
    <dbReference type="NCBI Taxonomy" id="861"/>
    <lineage>
        <taxon>Bacteria</taxon>
        <taxon>Fusobacteriati</taxon>
        <taxon>Fusobacteriota</taxon>
        <taxon>Fusobacteriia</taxon>
        <taxon>Fusobacteriales</taxon>
        <taxon>Fusobacteriaceae</taxon>
        <taxon>Fusobacterium</taxon>
    </lineage>
</organism>
<name>A0AAX1TRG9_9FUSO</name>
<dbReference type="PANTHER" id="PTHR35271:SF1">
    <property type="entry name" value="ABC TRANSPORTER, SUBSTRATE-BINDING LIPOPROTEIN"/>
    <property type="match status" value="1"/>
</dbReference>
<dbReference type="SUPFAM" id="SSF53822">
    <property type="entry name" value="Periplasmic binding protein-like I"/>
    <property type="match status" value="1"/>
</dbReference>
<dbReference type="RefSeq" id="WP_005981132.1">
    <property type="nucleotide sequence ID" value="NZ_CABKNW010000005.1"/>
</dbReference>
<dbReference type="CDD" id="cd06325">
    <property type="entry name" value="PBP1_ABC_unchar_transporter"/>
    <property type="match status" value="1"/>
</dbReference>
<dbReference type="EMBL" id="LS483487">
    <property type="protein sequence ID" value="SQJ09947.1"/>
    <property type="molecule type" value="Genomic_DNA"/>
</dbReference>
<sequence>MKKLFILLLVILCTACGTEKQKKIEIGITQIVEHSSLDDVRRGVIDALKEKGYDENKVNIDYKNAQGDFGTAQVIAQEFNNKSDIIIAISTPSAQAAANNIKDKPIFFSAITNPESAGILRKNVTGVSDKSPVKKQVQLIKKLLPEAKNIGIVYNTSEQNSFYLTDAFTKAAEEEGYTVKIKGINNISEMASALDTLLPTIDVLYTSIDNTIASTYPLIVEKCNKANKPIIGATKSFADQGALAVDGISDYQVGYQTGEMAARYLSGEKIENIPYEVVEKSEMYINKDVAEKFGIKGE</sequence>
<dbReference type="InterPro" id="IPR007487">
    <property type="entry name" value="ABC_transpt-TYRBP-like"/>
</dbReference>